<feature type="signal peptide" evidence="1">
    <location>
        <begin position="1"/>
        <end position="26"/>
    </location>
</feature>
<feature type="chain" id="PRO_5035815450" evidence="1">
    <location>
        <begin position="27"/>
        <end position="101"/>
    </location>
</feature>
<keyword evidence="1" id="KW-0732">Signal</keyword>
<dbReference type="EMBL" id="JABXBU010000030">
    <property type="protein sequence ID" value="KAF8785067.1"/>
    <property type="molecule type" value="Genomic_DNA"/>
</dbReference>
<organism evidence="2 3">
    <name type="scientific">Argiope bruennichi</name>
    <name type="common">Wasp spider</name>
    <name type="synonym">Aranea bruennichi</name>
    <dbReference type="NCBI Taxonomy" id="94029"/>
    <lineage>
        <taxon>Eukaryota</taxon>
        <taxon>Metazoa</taxon>
        <taxon>Ecdysozoa</taxon>
        <taxon>Arthropoda</taxon>
        <taxon>Chelicerata</taxon>
        <taxon>Arachnida</taxon>
        <taxon>Araneae</taxon>
        <taxon>Araneomorphae</taxon>
        <taxon>Entelegynae</taxon>
        <taxon>Araneoidea</taxon>
        <taxon>Araneidae</taxon>
        <taxon>Argiope</taxon>
    </lineage>
</organism>
<keyword evidence="3" id="KW-1185">Reference proteome</keyword>
<evidence type="ECO:0000313" key="2">
    <source>
        <dbReference type="EMBL" id="KAF8785067.1"/>
    </source>
</evidence>
<sequence length="101" mass="11318">MKSAPKTLKLHMLILVIFIQFQKNYLRSTAYPFPLDSPVLPSPSDLSPRSDIRIEVSVFLNPDVPAGYLPAPLQSSRASISNPAGYLRFRLFGWISELKAD</sequence>
<protein>
    <submittedName>
        <fullName evidence="2">Uncharacterized protein</fullName>
    </submittedName>
</protein>
<reference evidence="2" key="1">
    <citation type="journal article" date="2020" name="bioRxiv">
        <title>Chromosome-level reference genome of the European wasp spider Argiope bruennichi: a resource for studies on range expansion and evolutionary adaptation.</title>
        <authorList>
            <person name="Sheffer M.M."/>
            <person name="Hoppe A."/>
            <person name="Krehenwinkel H."/>
            <person name="Uhl G."/>
            <person name="Kuss A.W."/>
            <person name="Jensen L."/>
            <person name="Jensen C."/>
            <person name="Gillespie R.G."/>
            <person name="Hoff K.J."/>
            <person name="Prost S."/>
        </authorList>
    </citation>
    <scope>NUCLEOTIDE SEQUENCE</scope>
</reference>
<dbReference type="Proteomes" id="UP000807504">
    <property type="component" value="Unassembled WGS sequence"/>
</dbReference>
<evidence type="ECO:0000313" key="3">
    <source>
        <dbReference type="Proteomes" id="UP000807504"/>
    </source>
</evidence>
<name>A0A8T0F1S9_ARGBR</name>
<gene>
    <name evidence="2" type="ORF">HNY73_010661</name>
</gene>
<accession>A0A8T0F1S9</accession>
<proteinExistence type="predicted"/>
<comment type="caution">
    <text evidence="2">The sequence shown here is derived from an EMBL/GenBank/DDBJ whole genome shotgun (WGS) entry which is preliminary data.</text>
</comment>
<evidence type="ECO:0000256" key="1">
    <source>
        <dbReference type="SAM" id="SignalP"/>
    </source>
</evidence>
<dbReference type="AlphaFoldDB" id="A0A8T0F1S9"/>
<reference evidence="2" key="2">
    <citation type="submission" date="2020-06" db="EMBL/GenBank/DDBJ databases">
        <authorList>
            <person name="Sheffer M."/>
        </authorList>
    </citation>
    <scope>NUCLEOTIDE SEQUENCE</scope>
</reference>